<name>A0A421DJD7_9GAMM</name>
<keyword evidence="2" id="KW-1185">Reference proteome</keyword>
<comment type="caution">
    <text evidence="1">The sequence shown here is derived from an EMBL/GenBank/DDBJ whole genome shotgun (WGS) entry which is preliminary data.</text>
</comment>
<evidence type="ECO:0000313" key="2">
    <source>
        <dbReference type="Proteomes" id="UP000285648"/>
    </source>
</evidence>
<accession>A0A421DJD7</accession>
<gene>
    <name evidence="1" type="ORF">BIY29_18535</name>
</gene>
<evidence type="ECO:0000313" key="1">
    <source>
        <dbReference type="EMBL" id="RLM18250.1"/>
    </source>
</evidence>
<proteinExistence type="predicted"/>
<organism evidence="1 2">
    <name type="scientific">Brenneria alni</name>
    <dbReference type="NCBI Taxonomy" id="71656"/>
    <lineage>
        <taxon>Bacteria</taxon>
        <taxon>Pseudomonadati</taxon>
        <taxon>Pseudomonadota</taxon>
        <taxon>Gammaproteobacteria</taxon>
        <taxon>Enterobacterales</taxon>
        <taxon>Pectobacteriaceae</taxon>
        <taxon>Brenneria</taxon>
    </lineage>
</organism>
<dbReference type="AlphaFoldDB" id="A0A421DJD7"/>
<protein>
    <submittedName>
        <fullName evidence="1">Uncharacterized protein</fullName>
    </submittedName>
</protein>
<dbReference type="EMBL" id="MJLZ01000072">
    <property type="protein sequence ID" value="RLM18250.1"/>
    <property type="molecule type" value="Genomic_DNA"/>
</dbReference>
<dbReference type="Proteomes" id="UP000285648">
    <property type="component" value="Unassembled WGS sequence"/>
</dbReference>
<sequence>MMVRFAGMLTKRRMYGLLERTQKMDLGIKSLQEVSSDIAITIERRGGLYEPPRKTGAVQIDQINLLDIKSARNGVYFLITVWI</sequence>
<reference evidence="1 2" key="1">
    <citation type="submission" date="2016-09" db="EMBL/GenBank/DDBJ databases">
        <authorList>
            <person name="Doonan J."/>
            <person name="Pachebat J.A."/>
            <person name="Golyshin P.N."/>
            <person name="Denman S."/>
            <person name="Mcdonald J.E."/>
        </authorList>
    </citation>
    <scope>NUCLEOTIDE SEQUENCE [LARGE SCALE GENOMIC DNA]</scope>
    <source>
        <strain evidence="1 2">NCPPB 3934</strain>
    </source>
</reference>